<dbReference type="GO" id="GO:0006508">
    <property type="term" value="P:proteolysis"/>
    <property type="evidence" value="ECO:0007669"/>
    <property type="project" value="UniProtKB-KW"/>
</dbReference>
<dbReference type="AlphaFoldDB" id="A0A1W1V816"/>
<dbReference type="SMART" id="SM00464">
    <property type="entry name" value="LON"/>
    <property type="match status" value="1"/>
</dbReference>
<dbReference type="InterPro" id="IPR015947">
    <property type="entry name" value="PUA-like_sf"/>
</dbReference>
<dbReference type="STRING" id="656914.SAMN00017405_0618"/>
<evidence type="ECO:0000313" key="8">
    <source>
        <dbReference type="Proteomes" id="UP000192731"/>
    </source>
</evidence>
<name>A0A1W1V816_DESTI</name>
<dbReference type="PANTHER" id="PTHR10046">
    <property type="entry name" value="ATP DEPENDENT LON PROTEASE FAMILY MEMBER"/>
    <property type="match status" value="1"/>
</dbReference>
<organism evidence="7 8">
    <name type="scientific">Desulfonispora thiosulfatigenes DSM 11270</name>
    <dbReference type="NCBI Taxonomy" id="656914"/>
    <lineage>
        <taxon>Bacteria</taxon>
        <taxon>Bacillati</taxon>
        <taxon>Bacillota</taxon>
        <taxon>Clostridia</taxon>
        <taxon>Eubacteriales</taxon>
        <taxon>Peptococcaceae</taxon>
        <taxon>Desulfonispora</taxon>
    </lineage>
</organism>
<keyword evidence="4" id="KW-0720">Serine protease</keyword>
<dbReference type="InterPro" id="IPR046336">
    <property type="entry name" value="Lon_prtase_N_sf"/>
</dbReference>
<evidence type="ECO:0000256" key="2">
    <source>
        <dbReference type="ARBA" id="ARBA00022741"/>
    </source>
</evidence>
<feature type="domain" description="Lon N-terminal" evidence="6">
    <location>
        <begin position="9"/>
        <end position="204"/>
    </location>
</feature>
<dbReference type="Gene3D" id="2.30.130.40">
    <property type="entry name" value="LON domain-like"/>
    <property type="match status" value="1"/>
</dbReference>
<dbReference type="InterPro" id="IPR003111">
    <property type="entry name" value="Lon_prtase_N"/>
</dbReference>
<keyword evidence="2" id="KW-0547">Nucleotide-binding</keyword>
<sequence length="304" mass="35304">MVQKYIRELPLLPLRGLLVFPYMVINLDVGREKSIKAIEEAMIKDKHIFLASQKEAAIDDPEEEDIYSIGTIAEIKHTIKLHGGTLRVLVEGIGRGEITQYIDDGSERYIKAEIKEFIDEEVQDEEIEAIVRSIIFHFERYIKLSKQLPLESLVGVISLEEPGRLADVVASHMLLKIEEKQKIMEAVNLKDRLEIIYGYLLKELEILELENKISARVRNQMDKTQREYYLKEQIKAINQELGDKDDRTAEVEEYREKIEEANLPEEVETKVLKEVTKLEKMPPMVAEATVVRNYLDWIFGFTLE</sequence>
<dbReference type="GO" id="GO:0004176">
    <property type="term" value="F:ATP-dependent peptidase activity"/>
    <property type="evidence" value="ECO:0007669"/>
    <property type="project" value="InterPro"/>
</dbReference>
<gene>
    <name evidence="7" type="ORF">SAMN00017405_0618</name>
</gene>
<evidence type="ECO:0000256" key="3">
    <source>
        <dbReference type="ARBA" id="ARBA00022801"/>
    </source>
</evidence>
<dbReference type="Gene3D" id="1.20.58.1480">
    <property type="match status" value="1"/>
</dbReference>
<proteinExistence type="predicted"/>
<dbReference type="InterPro" id="IPR027065">
    <property type="entry name" value="Lon_Prtase"/>
</dbReference>
<dbReference type="FunFam" id="1.20.5.5270:FF:000002">
    <property type="entry name" value="Lon protease homolog"/>
    <property type="match status" value="1"/>
</dbReference>
<keyword evidence="1 7" id="KW-0645">Protease</keyword>
<dbReference type="Gene3D" id="1.20.5.5270">
    <property type="match status" value="1"/>
</dbReference>
<keyword evidence="5" id="KW-0067">ATP-binding</keyword>
<dbReference type="SUPFAM" id="SSF88697">
    <property type="entry name" value="PUA domain-like"/>
    <property type="match status" value="1"/>
</dbReference>
<dbReference type="GO" id="GO:0005524">
    <property type="term" value="F:ATP binding"/>
    <property type="evidence" value="ECO:0007669"/>
    <property type="project" value="UniProtKB-KW"/>
</dbReference>
<accession>A0A1W1V816</accession>
<evidence type="ECO:0000256" key="5">
    <source>
        <dbReference type="ARBA" id="ARBA00022840"/>
    </source>
</evidence>
<protein>
    <submittedName>
        <fullName evidence="7">ATP-dependent protease La (LON) substrate-binding domain-containing protein</fullName>
    </submittedName>
</protein>
<dbReference type="GO" id="GO:0004252">
    <property type="term" value="F:serine-type endopeptidase activity"/>
    <property type="evidence" value="ECO:0007669"/>
    <property type="project" value="InterPro"/>
</dbReference>
<evidence type="ECO:0000256" key="1">
    <source>
        <dbReference type="ARBA" id="ARBA00022670"/>
    </source>
</evidence>
<dbReference type="Pfam" id="PF02190">
    <property type="entry name" value="LON_substr_bdg"/>
    <property type="match status" value="1"/>
</dbReference>
<dbReference type="PROSITE" id="PS51787">
    <property type="entry name" value="LON_N"/>
    <property type="match status" value="1"/>
</dbReference>
<evidence type="ECO:0000259" key="6">
    <source>
        <dbReference type="PROSITE" id="PS51787"/>
    </source>
</evidence>
<evidence type="ECO:0000256" key="4">
    <source>
        <dbReference type="ARBA" id="ARBA00022825"/>
    </source>
</evidence>
<keyword evidence="8" id="KW-1185">Reference proteome</keyword>
<dbReference type="GO" id="GO:0030163">
    <property type="term" value="P:protein catabolic process"/>
    <property type="evidence" value="ECO:0007669"/>
    <property type="project" value="InterPro"/>
</dbReference>
<evidence type="ECO:0000313" key="7">
    <source>
        <dbReference type="EMBL" id="SMB89498.1"/>
    </source>
</evidence>
<keyword evidence="3" id="KW-0378">Hydrolase</keyword>
<dbReference type="EMBL" id="FWWT01000016">
    <property type="protein sequence ID" value="SMB89498.1"/>
    <property type="molecule type" value="Genomic_DNA"/>
</dbReference>
<reference evidence="7 8" key="1">
    <citation type="submission" date="2017-04" db="EMBL/GenBank/DDBJ databases">
        <authorList>
            <person name="Afonso C.L."/>
            <person name="Miller P.J."/>
            <person name="Scott M.A."/>
            <person name="Spackman E."/>
            <person name="Goraichik I."/>
            <person name="Dimitrov K.M."/>
            <person name="Suarez D.L."/>
            <person name="Swayne D.E."/>
        </authorList>
    </citation>
    <scope>NUCLEOTIDE SEQUENCE [LARGE SCALE GENOMIC DNA]</scope>
    <source>
        <strain evidence="7 8">DSM 11270</strain>
    </source>
</reference>
<dbReference type="Proteomes" id="UP000192731">
    <property type="component" value="Unassembled WGS sequence"/>
</dbReference>